<keyword evidence="3" id="KW-0064">Aspartyl protease</keyword>
<protein>
    <submittedName>
        <fullName evidence="6">Hydrogenase maturation protease</fullName>
    </submittedName>
</protein>
<dbReference type="EMBL" id="JACKRN010000742">
    <property type="protein sequence ID" value="MCV7072728.1"/>
    <property type="molecule type" value="Genomic_DNA"/>
</dbReference>
<dbReference type="InterPro" id="IPR000671">
    <property type="entry name" value="Peptidase_A31"/>
</dbReference>
<organism evidence="6 9">
    <name type="scientific">Mycolicibacterium rufum</name>
    <dbReference type="NCBI Taxonomy" id="318424"/>
    <lineage>
        <taxon>Bacteria</taxon>
        <taxon>Bacillati</taxon>
        <taxon>Actinomycetota</taxon>
        <taxon>Actinomycetes</taxon>
        <taxon>Mycobacteriales</taxon>
        <taxon>Mycobacteriaceae</taxon>
        <taxon>Mycolicibacterium</taxon>
    </lineage>
</organism>
<gene>
    <name evidence="6" type="ORF">H7H73_22555</name>
    <name evidence="7" type="ORF">MJO55_08180</name>
</gene>
<dbReference type="PANTHER" id="PTHR30302:SF1">
    <property type="entry name" value="HYDROGENASE 2 MATURATION PROTEASE"/>
    <property type="match status" value="1"/>
</dbReference>
<dbReference type="Gene3D" id="3.40.50.1450">
    <property type="entry name" value="HybD-like"/>
    <property type="match status" value="1"/>
</dbReference>
<reference evidence="6" key="2">
    <citation type="journal article" date="2022" name="BMC Genomics">
        <title>Comparative genome analysis of mycobacteria focusing on tRNA and non-coding RNA.</title>
        <authorList>
            <person name="Behra P.R.K."/>
            <person name="Pettersson B.M.F."/>
            <person name="Ramesh M."/>
            <person name="Das S."/>
            <person name="Dasgupta S."/>
            <person name="Kirsebom L.A."/>
        </authorList>
    </citation>
    <scope>NUCLEOTIDE SEQUENCE</scope>
    <source>
        <strain evidence="6">DSM 45406</strain>
    </source>
</reference>
<sequence>MSAVVIGIGNEFRRDDGIGPAVAAAVSRLDLPGVTVHSSVGDPGDLLDAWDGVDVAVIVDAVAGPDAHPGRLRRWTPGFERSPASVSSHALEPFSTHALGVALGRVPQDLVVLTVDVADVGHGVGLSPAVLAAVRTAATAVVEEIERRGPTPRDRGPKTPQPAG</sequence>
<dbReference type="NCBIfam" id="TIGR00072">
    <property type="entry name" value="hydrog_prot"/>
    <property type="match status" value="1"/>
</dbReference>
<keyword evidence="2 6" id="KW-0645">Protease</keyword>
<evidence type="ECO:0000256" key="1">
    <source>
        <dbReference type="ARBA" id="ARBA00006814"/>
    </source>
</evidence>
<dbReference type="CDD" id="cd00518">
    <property type="entry name" value="H2MP"/>
    <property type="match status" value="1"/>
</dbReference>
<reference evidence="6" key="1">
    <citation type="submission" date="2020-07" db="EMBL/GenBank/DDBJ databases">
        <authorList>
            <person name="Pettersson B.M.F."/>
            <person name="Behra P.R.K."/>
            <person name="Ramesh M."/>
            <person name="Das S."/>
            <person name="Dasgupta S."/>
            <person name="Kirsebom L.A."/>
        </authorList>
    </citation>
    <scope>NUCLEOTIDE SEQUENCE</scope>
    <source>
        <strain evidence="6">DSM 45406</strain>
    </source>
</reference>
<keyword evidence="8" id="KW-1185">Reference proteome</keyword>
<feature type="region of interest" description="Disordered" evidence="5">
    <location>
        <begin position="143"/>
        <end position="164"/>
    </location>
</feature>
<evidence type="ECO:0000256" key="2">
    <source>
        <dbReference type="ARBA" id="ARBA00022670"/>
    </source>
</evidence>
<accession>A0A9X3BIR3</accession>
<evidence type="ECO:0000313" key="6">
    <source>
        <dbReference type="EMBL" id="MCV7072728.1"/>
    </source>
</evidence>
<dbReference type="GO" id="GO:0008047">
    <property type="term" value="F:enzyme activator activity"/>
    <property type="evidence" value="ECO:0007669"/>
    <property type="project" value="InterPro"/>
</dbReference>
<dbReference type="SUPFAM" id="SSF53163">
    <property type="entry name" value="HybD-like"/>
    <property type="match status" value="1"/>
</dbReference>
<dbReference type="RefSeq" id="WP_043406876.1">
    <property type="nucleotide sequence ID" value="NZ_CP092427.2"/>
</dbReference>
<dbReference type="PANTHER" id="PTHR30302">
    <property type="entry name" value="HYDROGENASE 1 MATURATION PROTEASE"/>
    <property type="match status" value="1"/>
</dbReference>
<proteinExistence type="inferred from homology"/>
<evidence type="ECO:0000256" key="3">
    <source>
        <dbReference type="ARBA" id="ARBA00022750"/>
    </source>
</evidence>
<evidence type="ECO:0000256" key="5">
    <source>
        <dbReference type="SAM" id="MobiDB-lite"/>
    </source>
</evidence>
<evidence type="ECO:0000313" key="7">
    <source>
        <dbReference type="EMBL" id="ULP38388.1"/>
    </source>
</evidence>
<dbReference type="GO" id="GO:0004190">
    <property type="term" value="F:aspartic-type endopeptidase activity"/>
    <property type="evidence" value="ECO:0007669"/>
    <property type="project" value="UniProtKB-KW"/>
</dbReference>
<dbReference type="Proteomes" id="UP001055159">
    <property type="component" value="Chromosome"/>
</dbReference>
<dbReference type="EMBL" id="CP092427">
    <property type="protein sequence ID" value="ULP38388.1"/>
    <property type="molecule type" value="Genomic_DNA"/>
</dbReference>
<dbReference type="InterPro" id="IPR023430">
    <property type="entry name" value="Pept_HybD-like_dom_sf"/>
</dbReference>
<evidence type="ECO:0000313" key="8">
    <source>
        <dbReference type="Proteomes" id="UP001055159"/>
    </source>
</evidence>
<dbReference type="GO" id="GO:0016485">
    <property type="term" value="P:protein processing"/>
    <property type="evidence" value="ECO:0007669"/>
    <property type="project" value="TreeGrafter"/>
</dbReference>
<dbReference type="Proteomes" id="UP001140272">
    <property type="component" value="Unassembled WGS sequence"/>
</dbReference>
<dbReference type="AlphaFoldDB" id="A0A9X3BIR3"/>
<evidence type="ECO:0000313" key="9">
    <source>
        <dbReference type="Proteomes" id="UP001140272"/>
    </source>
</evidence>
<name>A0A9X3BIR3_9MYCO</name>
<dbReference type="Pfam" id="PF01750">
    <property type="entry name" value="HycI"/>
    <property type="match status" value="1"/>
</dbReference>
<reference evidence="7" key="3">
    <citation type="submission" date="2022-08" db="EMBL/GenBank/DDBJ databases">
        <title>Whole genome sequencing of non-tuberculosis mycobacteria type-strains.</title>
        <authorList>
            <person name="Igarashi Y."/>
            <person name="Osugi A."/>
            <person name="Mitarai S."/>
        </authorList>
    </citation>
    <scope>NUCLEOTIDE SEQUENCE</scope>
    <source>
        <strain evidence="7">JCM 16372</strain>
    </source>
</reference>
<comment type="similarity">
    <text evidence="1">Belongs to the peptidase A31 family.</text>
</comment>
<keyword evidence="4" id="KW-0378">Hydrolase</keyword>
<feature type="compositionally biased region" description="Basic and acidic residues" evidence="5">
    <location>
        <begin position="144"/>
        <end position="157"/>
    </location>
</feature>
<evidence type="ECO:0000256" key="4">
    <source>
        <dbReference type="ARBA" id="ARBA00022801"/>
    </source>
</evidence>